<dbReference type="AlphaFoldDB" id="A0A0N5AYC4"/>
<evidence type="ECO:0000256" key="1">
    <source>
        <dbReference type="ARBA" id="ARBA00009921"/>
    </source>
</evidence>
<sequence length="183" mass="20744">MSACGSASRIIWIDCEMTGLVLAKSTLVEVACIITEGNLEVVAEGPDIVIHHPDYVLDRMSAWCKSTFTKNGLLDAIRSSKISMEAAEKEILSFLNKYTKKGQCCLAGNSVSVDRLFIDKYMPSVGQHLHYRTIDVSSIKEVVKRWYPEKYKQLPAKREAHLALSDIRESIEELKWYKQNVFI</sequence>
<dbReference type="InterPro" id="IPR022894">
    <property type="entry name" value="Oligoribonuclease"/>
</dbReference>
<dbReference type="Gene3D" id="3.30.420.10">
    <property type="entry name" value="Ribonuclease H-like superfamily/Ribonuclease H"/>
    <property type="match status" value="1"/>
</dbReference>
<dbReference type="SUPFAM" id="SSF53098">
    <property type="entry name" value="Ribonuclease H-like"/>
    <property type="match status" value="1"/>
</dbReference>
<name>A0A0N5AYC4_9BILA</name>
<dbReference type="GO" id="GO:0000175">
    <property type="term" value="F:3'-5'-RNA exonuclease activity"/>
    <property type="evidence" value="ECO:0007669"/>
    <property type="project" value="InterPro"/>
</dbReference>
<dbReference type="PANTHER" id="PTHR11046">
    <property type="entry name" value="OLIGORIBONUCLEASE, MITOCHONDRIAL"/>
    <property type="match status" value="1"/>
</dbReference>
<dbReference type="WBParaSite" id="SMUV_0000996201-mRNA-1">
    <property type="protein sequence ID" value="SMUV_0000996201-mRNA-1"/>
    <property type="gene ID" value="SMUV_0000996201"/>
</dbReference>
<feature type="chain" id="PRO_5005893512" description="Probable oligoribonuclease" evidence="6">
    <location>
        <begin position="24"/>
        <end position="183"/>
    </location>
</feature>
<evidence type="ECO:0000256" key="4">
    <source>
        <dbReference type="ARBA" id="ARBA00022839"/>
    </source>
</evidence>
<accession>A0A0N5AYC4</accession>
<keyword evidence="4" id="KW-0269">Exonuclease</keyword>
<evidence type="ECO:0000256" key="2">
    <source>
        <dbReference type="ARBA" id="ARBA00022722"/>
    </source>
</evidence>
<evidence type="ECO:0000256" key="3">
    <source>
        <dbReference type="ARBA" id="ARBA00022801"/>
    </source>
</evidence>
<comment type="similarity">
    <text evidence="1">Belongs to the oligoribonuclease family.</text>
</comment>
<dbReference type="FunFam" id="3.30.420.10:FF:000003">
    <property type="entry name" value="Oligoribonuclease"/>
    <property type="match status" value="1"/>
</dbReference>
<dbReference type="PANTHER" id="PTHR11046:SF0">
    <property type="entry name" value="OLIGORIBONUCLEASE, MITOCHONDRIAL"/>
    <property type="match status" value="1"/>
</dbReference>
<protein>
    <recommendedName>
        <fullName evidence="5">Probable oligoribonuclease</fullName>
    </recommendedName>
</protein>
<dbReference type="CDD" id="cd06135">
    <property type="entry name" value="Orn"/>
    <property type="match status" value="1"/>
</dbReference>
<evidence type="ECO:0000256" key="6">
    <source>
        <dbReference type="SAM" id="SignalP"/>
    </source>
</evidence>
<feature type="signal peptide" evidence="6">
    <location>
        <begin position="1"/>
        <end position="23"/>
    </location>
</feature>
<dbReference type="Proteomes" id="UP000046393">
    <property type="component" value="Unplaced"/>
</dbReference>
<keyword evidence="6" id="KW-0732">Signal</keyword>
<organism evidence="8 9">
    <name type="scientific">Syphacia muris</name>
    <dbReference type="NCBI Taxonomy" id="451379"/>
    <lineage>
        <taxon>Eukaryota</taxon>
        <taxon>Metazoa</taxon>
        <taxon>Ecdysozoa</taxon>
        <taxon>Nematoda</taxon>
        <taxon>Chromadorea</taxon>
        <taxon>Rhabditida</taxon>
        <taxon>Spirurina</taxon>
        <taxon>Oxyuridomorpha</taxon>
        <taxon>Oxyuroidea</taxon>
        <taxon>Oxyuridae</taxon>
        <taxon>Syphacia</taxon>
    </lineage>
</organism>
<feature type="domain" description="Exonuclease" evidence="7">
    <location>
        <begin position="9"/>
        <end position="183"/>
    </location>
</feature>
<evidence type="ECO:0000313" key="9">
    <source>
        <dbReference type="WBParaSite" id="SMUV_0000996201-mRNA-1"/>
    </source>
</evidence>
<dbReference type="InterPro" id="IPR013520">
    <property type="entry name" value="Ribonucl_H"/>
</dbReference>
<evidence type="ECO:0000259" key="7">
    <source>
        <dbReference type="SMART" id="SM00479"/>
    </source>
</evidence>
<dbReference type="InterPro" id="IPR036397">
    <property type="entry name" value="RNaseH_sf"/>
</dbReference>
<proteinExistence type="inferred from homology"/>
<dbReference type="STRING" id="451379.A0A0N5AYC4"/>
<dbReference type="GO" id="GO:0003676">
    <property type="term" value="F:nucleic acid binding"/>
    <property type="evidence" value="ECO:0007669"/>
    <property type="project" value="InterPro"/>
</dbReference>
<evidence type="ECO:0000256" key="5">
    <source>
        <dbReference type="ARBA" id="ARBA00072681"/>
    </source>
</evidence>
<dbReference type="InterPro" id="IPR012337">
    <property type="entry name" value="RNaseH-like_sf"/>
</dbReference>
<evidence type="ECO:0000313" key="8">
    <source>
        <dbReference type="Proteomes" id="UP000046393"/>
    </source>
</evidence>
<keyword evidence="3" id="KW-0378">Hydrolase</keyword>
<dbReference type="SMART" id="SM00479">
    <property type="entry name" value="EXOIII"/>
    <property type="match status" value="1"/>
</dbReference>
<keyword evidence="8" id="KW-1185">Reference proteome</keyword>
<dbReference type="Pfam" id="PF00929">
    <property type="entry name" value="RNase_T"/>
    <property type="match status" value="1"/>
</dbReference>
<dbReference type="NCBIfam" id="NF003765">
    <property type="entry name" value="PRK05359.1"/>
    <property type="match status" value="1"/>
</dbReference>
<keyword evidence="2" id="KW-0540">Nuclease</keyword>
<reference evidence="9" key="1">
    <citation type="submission" date="2017-02" db="UniProtKB">
        <authorList>
            <consortium name="WormBaseParasite"/>
        </authorList>
    </citation>
    <scope>IDENTIFICATION</scope>
</reference>